<reference evidence="2" key="1">
    <citation type="submission" date="2022-07" db="EMBL/GenBank/DDBJ databases">
        <title>Genome analysis of Parmales, a sister group of diatoms, reveals the evolutionary specialization of diatoms from phago-mixotrophs to photoautotrophs.</title>
        <authorList>
            <person name="Ban H."/>
            <person name="Sato S."/>
            <person name="Yoshikawa S."/>
            <person name="Kazumasa Y."/>
            <person name="Nakamura Y."/>
            <person name="Ichinomiya M."/>
            <person name="Saitoh K."/>
            <person name="Sato N."/>
            <person name="Blanc-Mathieu R."/>
            <person name="Endo H."/>
            <person name="Kuwata A."/>
            <person name="Ogata H."/>
        </authorList>
    </citation>
    <scope>NUCLEOTIDE SEQUENCE</scope>
</reference>
<gene>
    <name evidence="2" type="ORF">TrRE_jg7327</name>
</gene>
<feature type="signal peptide" evidence="1">
    <location>
        <begin position="1"/>
        <end position="17"/>
    </location>
</feature>
<accession>A0A9W6ZYQ0</accession>
<proteinExistence type="predicted"/>
<comment type="caution">
    <text evidence="2">The sequence shown here is derived from an EMBL/GenBank/DDBJ whole genome shotgun (WGS) entry which is preliminary data.</text>
</comment>
<protein>
    <submittedName>
        <fullName evidence="2">Uncharacterized protein</fullName>
    </submittedName>
</protein>
<keyword evidence="3" id="KW-1185">Reference proteome</keyword>
<dbReference type="AlphaFoldDB" id="A0A9W6ZYQ0"/>
<evidence type="ECO:0000313" key="2">
    <source>
        <dbReference type="EMBL" id="GMH60371.1"/>
    </source>
</evidence>
<sequence length="204" mass="20434">MMFRTTIFALLVSSASASLRGSVGDFVADLLTSDAAVELSDAILGGCGTKGGSGCTPCANAPSYCCSDCGSSPCCASDGTCWSCAGSDSKCYPYNCGTYCSTGPCTSNGFEGLMEGVVTVKKARGVKEGDEFTAAVPDTPHLGNAMATSEFEEFAAIMANVQGSCSSGSACDGASCKMTMNGSVLCCPGSSCSMSFVNGACVCK</sequence>
<keyword evidence="1" id="KW-0732">Signal</keyword>
<dbReference type="Proteomes" id="UP001165082">
    <property type="component" value="Unassembled WGS sequence"/>
</dbReference>
<evidence type="ECO:0000313" key="3">
    <source>
        <dbReference type="Proteomes" id="UP001165082"/>
    </source>
</evidence>
<name>A0A9W6ZYQ0_9STRA</name>
<dbReference type="OrthoDB" id="10594769at2759"/>
<dbReference type="EMBL" id="BRXZ01001031">
    <property type="protein sequence ID" value="GMH60371.1"/>
    <property type="molecule type" value="Genomic_DNA"/>
</dbReference>
<evidence type="ECO:0000256" key="1">
    <source>
        <dbReference type="SAM" id="SignalP"/>
    </source>
</evidence>
<organism evidence="2 3">
    <name type="scientific">Triparma retinervis</name>
    <dbReference type="NCBI Taxonomy" id="2557542"/>
    <lineage>
        <taxon>Eukaryota</taxon>
        <taxon>Sar</taxon>
        <taxon>Stramenopiles</taxon>
        <taxon>Ochrophyta</taxon>
        <taxon>Bolidophyceae</taxon>
        <taxon>Parmales</taxon>
        <taxon>Triparmaceae</taxon>
        <taxon>Triparma</taxon>
    </lineage>
</organism>
<feature type="chain" id="PRO_5040823880" evidence="1">
    <location>
        <begin position="18"/>
        <end position="204"/>
    </location>
</feature>